<name>A0A166WDE3_9AGAM</name>
<proteinExistence type="predicted"/>
<dbReference type="AlphaFoldDB" id="A0A166WDE3"/>
<evidence type="ECO:0000313" key="1">
    <source>
        <dbReference type="EMBL" id="KZP33643.1"/>
    </source>
</evidence>
<sequence>MPTDTCQSPNALEHSPPRQGRYITIHIAAAAREFRIHQVLTTNHHSLTSSSVLSAHVSWVGIYQTKTVSIKNLPVGTR</sequence>
<reference evidence="1 2" key="1">
    <citation type="journal article" date="2016" name="Mol. Biol. Evol.">
        <title>Comparative Genomics of Early-Diverging Mushroom-Forming Fungi Provides Insights into the Origins of Lignocellulose Decay Capabilities.</title>
        <authorList>
            <person name="Nagy L.G."/>
            <person name="Riley R."/>
            <person name="Tritt A."/>
            <person name="Adam C."/>
            <person name="Daum C."/>
            <person name="Floudas D."/>
            <person name="Sun H."/>
            <person name="Yadav J.S."/>
            <person name="Pangilinan J."/>
            <person name="Larsson K.H."/>
            <person name="Matsuura K."/>
            <person name="Barry K."/>
            <person name="Labutti K."/>
            <person name="Kuo R."/>
            <person name="Ohm R.A."/>
            <person name="Bhattacharya S.S."/>
            <person name="Shirouzu T."/>
            <person name="Yoshinaga Y."/>
            <person name="Martin F.M."/>
            <person name="Grigoriev I.V."/>
            <person name="Hibbett D.S."/>
        </authorList>
    </citation>
    <scope>NUCLEOTIDE SEQUENCE [LARGE SCALE GENOMIC DNA]</scope>
    <source>
        <strain evidence="1 2">CBS 109695</strain>
    </source>
</reference>
<dbReference type="EMBL" id="KV417482">
    <property type="protein sequence ID" value="KZP33643.1"/>
    <property type="molecule type" value="Genomic_DNA"/>
</dbReference>
<dbReference type="Proteomes" id="UP000076532">
    <property type="component" value="Unassembled WGS sequence"/>
</dbReference>
<accession>A0A166WDE3</accession>
<keyword evidence="2" id="KW-1185">Reference proteome</keyword>
<organism evidence="1 2">
    <name type="scientific">Athelia psychrophila</name>
    <dbReference type="NCBI Taxonomy" id="1759441"/>
    <lineage>
        <taxon>Eukaryota</taxon>
        <taxon>Fungi</taxon>
        <taxon>Dikarya</taxon>
        <taxon>Basidiomycota</taxon>
        <taxon>Agaricomycotina</taxon>
        <taxon>Agaricomycetes</taxon>
        <taxon>Agaricomycetidae</taxon>
        <taxon>Atheliales</taxon>
        <taxon>Atheliaceae</taxon>
        <taxon>Athelia</taxon>
    </lineage>
</organism>
<evidence type="ECO:0000313" key="2">
    <source>
        <dbReference type="Proteomes" id="UP000076532"/>
    </source>
</evidence>
<protein>
    <submittedName>
        <fullName evidence="1">Uncharacterized protein</fullName>
    </submittedName>
</protein>
<gene>
    <name evidence="1" type="ORF">FIBSPDRAFT_312366</name>
</gene>